<dbReference type="Proteomes" id="UP000693941">
    <property type="component" value="Chromosome"/>
</dbReference>
<dbReference type="CDD" id="cd05403">
    <property type="entry name" value="NT_KNTase_like"/>
    <property type="match status" value="1"/>
</dbReference>
<dbReference type="GeneID" id="65560482"/>
<organism evidence="3 4">
    <name type="scientific">Saccharolobus shibatae</name>
    <dbReference type="NCBI Taxonomy" id="2286"/>
    <lineage>
        <taxon>Archaea</taxon>
        <taxon>Thermoproteota</taxon>
        <taxon>Thermoprotei</taxon>
        <taxon>Sulfolobales</taxon>
        <taxon>Sulfolobaceae</taxon>
        <taxon>Saccharolobus</taxon>
    </lineage>
</organism>
<dbReference type="Pfam" id="PF01909">
    <property type="entry name" value="NTP_transf_2"/>
    <property type="match status" value="1"/>
</dbReference>
<gene>
    <name evidence="2" type="ORF">J5U21_02047</name>
    <name evidence="3" type="ORF">J5U22_02018</name>
</gene>
<name>A0A8F5C1S1_9CREN</name>
<dbReference type="InterPro" id="IPR002934">
    <property type="entry name" value="Polymerase_NTP_transf_dom"/>
</dbReference>
<dbReference type="EMBL" id="CP077715">
    <property type="protein sequence ID" value="QXJ32396.1"/>
    <property type="molecule type" value="Genomic_DNA"/>
</dbReference>
<dbReference type="GO" id="GO:0016779">
    <property type="term" value="F:nucleotidyltransferase activity"/>
    <property type="evidence" value="ECO:0007669"/>
    <property type="project" value="InterPro"/>
</dbReference>
<reference evidence="3 4" key="1">
    <citation type="journal article" date="2021" name="Environ. Microbiol.">
        <title>New insights into the diversity and evolution of the archaeal mobilome from three complete genomes of Saccharolobus shibatae.</title>
        <authorList>
            <person name="Medvedeva S."/>
            <person name="Brandt D."/>
            <person name="Cvirkaite-Krupovic V."/>
            <person name="Liu Y."/>
            <person name="Severinov K."/>
            <person name="Ishino S."/>
            <person name="Ishino Y."/>
            <person name="Prangishvili D."/>
            <person name="Kalinowski J."/>
            <person name="Krupovic M."/>
        </authorList>
    </citation>
    <scope>NUCLEOTIDE SEQUENCE [LARGE SCALE GENOMIC DNA]</scope>
    <source>
        <strain evidence="2">BEU9</strain>
        <strain evidence="3 4">S38A</strain>
    </source>
</reference>
<evidence type="ECO:0000259" key="1">
    <source>
        <dbReference type="Pfam" id="PF01909"/>
    </source>
</evidence>
<proteinExistence type="predicted"/>
<evidence type="ECO:0000313" key="3">
    <source>
        <dbReference type="EMBL" id="QXJ35471.1"/>
    </source>
</evidence>
<dbReference type="Proteomes" id="UP000694036">
    <property type="component" value="Chromosome"/>
</dbReference>
<dbReference type="PANTHER" id="PTHR37030">
    <property type="entry name" value="NUCLEOTIDYLTRANSFERASE"/>
    <property type="match status" value="1"/>
</dbReference>
<sequence>MSWEYLKRKWEERKEILKNARYYVRLIKEICAKNIDPECRVILFGSIARGNYRIDSDIDVLVITDKAKSAWDKVNIEVVIEKELNIGDPFEFHIVTRDEYENWYKKFMDVYEEY</sequence>
<dbReference type="EMBL" id="CP077713">
    <property type="protein sequence ID" value="QXJ35471.1"/>
    <property type="molecule type" value="Genomic_DNA"/>
</dbReference>
<evidence type="ECO:0000313" key="4">
    <source>
        <dbReference type="Proteomes" id="UP000694036"/>
    </source>
</evidence>
<accession>A0A8F5C1S1</accession>
<keyword evidence="4" id="KW-1185">Reference proteome</keyword>
<dbReference type="PANTHER" id="PTHR37030:SF1">
    <property type="entry name" value="NUCLEOTIDYLTRANSFERASE"/>
    <property type="match status" value="1"/>
</dbReference>
<protein>
    <recommendedName>
        <fullName evidence="1">Polymerase nucleotidyl transferase domain-containing protein</fullName>
    </recommendedName>
</protein>
<dbReference type="AlphaFoldDB" id="A0A8F5C1S1"/>
<feature type="domain" description="Polymerase nucleotidyl transferase" evidence="1">
    <location>
        <begin position="27"/>
        <end position="108"/>
    </location>
</feature>
<evidence type="ECO:0000313" key="2">
    <source>
        <dbReference type="EMBL" id="QXJ32396.1"/>
    </source>
</evidence>
<dbReference type="RefSeq" id="WP_218258025.1">
    <property type="nucleotide sequence ID" value="NZ_CP077713.1"/>
</dbReference>